<evidence type="ECO:0000313" key="1">
    <source>
        <dbReference type="EMBL" id="SDR79298.1"/>
    </source>
</evidence>
<reference evidence="2" key="1">
    <citation type="submission" date="2016-10" db="EMBL/GenBank/DDBJ databases">
        <authorList>
            <person name="Varghese N."/>
            <person name="Submissions S."/>
        </authorList>
    </citation>
    <scope>NUCLEOTIDE SEQUENCE [LARGE SCALE GENOMIC DNA]</scope>
    <source>
        <strain evidence="2">KCTC 32247</strain>
    </source>
</reference>
<dbReference type="Pfam" id="PF08907">
    <property type="entry name" value="DUF1853"/>
    <property type="match status" value="1"/>
</dbReference>
<proteinExistence type="predicted"/>
<dbReference type="InterPro" id="IPR015003">
    <property type="entry name" value="DUF1853"/>
</dbReference>
<name>A0A1H1LXF9_9PSED</name>
<dbReference type="EMBL" id="LT629751">
    <property type="protein sequence ID" value="SDR79298.1"/>
    <property type="molecule type" value="Genomic_DNA"/>
</dbReference>
<accession>A0A1H1LXF9</accession>
<gene>
    <name evidence="1" type="ORF">SAMN05216221_0335</name>
</gene>
<protein>
    <recommendedName>
        <fullName evidence="3">Cobalt chelatase</fullName>
    </recommendedName>
</protein>
<dbReference type="AlphaFoldDB" id="A0A1H1LXF9"/>
<keyword evidence="2" id="KW-1185">Reference proteome</keyword>
<dbReference type="Proteomes" id="UP000243359">
    <property type="component" value="Chromosome I"/>
</dbReference>
<organism evidence="1 2">
    <name type="scientific">Pseudomonas oryzae</name>
    <dbReference type="NCBI Taxonomy" id="1392877"/>
    <lineage>
        <taxon>Bacteria</taxon>
        <taxon>Pseudomonadati</taxon>
        <taxon>Pseudomonadota</taxon>
        <taxon>Gammaproteobacteria</taxon>
        <taxon>Pseudomonadales</taxon>
        <taxon>Pseudomonadaceae</taxon>
        <taxon>Pseudomonas</taxon>
    </lineage>
</organism>
<evidence type="ECO:0000313" key="2">
    <source>
        <dbReference type="Proteomes" id="UP000243359"/>
    </source>
</evidence>
<dbReference type="STRING" id="1392877.SAMN05216221_0335"/>
<dbReference type="RefSeq" id="WP_231975675.1">
    <property type="nucleotide sequence ID" value="NZ_LT629751.1"/>
</dbReference>
<sequence length="320" mass="36306">MLAGMSPFADLVDLPRRLRHPAVRDLAWTLLSPPLLAHVDGERPRHPLRASAWAASPKRLERWLHELDRGPQTLLEQLSALRGNRLGRYYEQLWQFALNAAPDVRLLAANLTIREHGHTLGELDLLVEDDEGLQHIELAVKFYLGPSQNDGLQAANWLGPGRLDRLDLKLERLLQHQLRLTRLPAAREPLRRLSTRSASASLWLGGYLFYPWPEGCTAPVGTDDDHLRGLWLRRSDWPAWQASHPGCWQPLQRMSWLAPASCPAGDCWSSASFASWLDELPADAAPRMLVQLAAYGRDDWQEVARVFLVDDHWPQTLLGR</sequence>
<evidence type="ECO:0008006" key="3">
    <source>
        <dbReference type="Google" id="ProtNLM"/>
    </source>
</evidence>